<gene>
    <name evidence="1" type="ORF">LCGC14_0987450</name>
</gene>
<comment type="caution">
    <text evidence="1">The sequence shown here is derived from an EMBL/GenBank/DDBJ whole genome shotgun (WGS) entry which is preliminary data.</text>
</comment>
<feature type="non-terminal residue" evidence="1">
    <location>
        <position position="59"/>
    </location>
</feature>
<accession>A0A0F9QQ80</accession>
<proteinExistence type="predicted"/>
<sequence>MKQLTKTKAQLQSLGNPFIGIELHAGMKVFGKVDRFTQYKIYVKDKHGDIIDVPRRIIK</sequence>
<dbReference type="EMBL" id="LAZR01003727">
    <property type="protein sequence ID" value="KKN15286.1"/>
    <property type="molecule type" value="Genomic_DNA"/>
</dbReference>
<dbReference type="AlphaFoldDB" id="A0A0F9QQ80"/>
<protein>
    <submittedName>
        <fullName evidence="1">Uncharacterized protein</fullName>
    </submittedName>
</protein>
<evidence type="ECO:0000313" key="1">
    <source>
        <dbReference type="EMBL" id="KKN15286.1"/>
    </source>
</evidence>
<organism evidence="1">
    <name type="scientific">marine sediment metagenome</name>
    <dbReference type="NCBI Taxonomy" id="412755"/>
    <lineage>
        <taxon>unclassified sequences</taxon>
        <taxon>metagenomes</taxon>
        <taxon>ecological metagenomes</taxon>
    </lineage>
</organism>
<name>A0A0F9QQ80_9ZZZZ</name>
<reference evidence="1" key="1">
    <citation type="journal article" date="2015" name="Nature">
        <title>Complex archaea that bridge the gap between prokaryotes and eukaryotes.</title>
        <authorList>
            <person name="Spang A."/>
            <person name="Saw J.H."/>
            <person name="Jorgensen S.L."/>
            <person name="Zaremba-Niedzwiedzka K."/>
            <person name="Martijn J."/>
            <person name="Lind A.E."/>
            <person name="van Eijk R."/>
            <person name="Schleper C."/>
            <person name="Guy L."/>
            <person name="Ettema T.J."/>
        </authorList>
    </citation>
    <scope>NUCLEOTIDE SEQUENCE</scope>
</reference>